<evidence type="ECO:0000313" key="8">
    <source>
        <dbReference type="Proteomes" id="UP000278327"/>
    </source>
</evidence>
<dbReference type="GO" id="GO:0005737">
    <property type="term" value="C:cytoplasm"/>
    <property type="evidence" value="ECO:0007669"/>
    <property type="project" value="UniProtKB-SubCell"/>
</dbReference>
<dbReference type="Pfam" id="PF00550">
    <property type="entry name" value="PP-binding"/>
    <property type="match status" value="1"/>
</dbReference>
<keyword evidence="7" id="KW-0436">Ligase</keyword>
<organism evidence="7 8">
    <name type="scientific">Adlercreutzia equolifaciens subsp. celatus DSM 18785</name>
    <dbReference type="NCBI Taxonomy" id="1121021"/>
    <lineage>
        <taxon>Bacteria</taxon>
        <taxon>Bacillati</taxon>
        <taxon>Actinomycetota</taxon>
        <taxon>Coriobacteriia</taxon>
        <taxon>Eggerthellales</taxon>
        <taxon>Eggerthellaceae</taxon>
        <taxon>Adlercreutzia</taxon>
    </lineage>
</organism>
<keyword evidence="3 5" id="KW-0597">Phosphoprotein</keyword>
<evidence type="ECO:0000256" key="5">
    <source>
        <dbReference type="HAMAP-Rule" id="MF_00565"/>
    </source>
</evidence>
<feature type="modified residue" description="O-(pantetheine 4'-phosphoryl)serine" evidence="5">
    <location>
        <position position="39"/>
    </location>
</feature>
<dbReference type="Proteomes" id="UP000278327">
    <property type="component" value="Unassembled WGS sequence"/>
</dbReference>
<feature type="domain" description="Carrier" evidence="6">
    <location>
        <begin position="1"/>
        <end position="81"/>
    </location>
</feature>
<dbReference type="GO" id="GO:0036370">
    <property type="term" value="F:D-alanyl carrier activity"/>
    <property type="evidence" value="ECO:0007669"/>
    <property type="project" value="UniProtKB-UniRule"/>
</dbReference>
<sequence>MAENSVEERMLELIEEICDDEIIREERDVDLFEEGLLDSMAAIELLVAIETEFGVTIAPTAVEREEMNSVNKIIYQVQIRYDAQ</sequence>
<keyword evidence="1 5" id="KW-0596">Phosphopantetheine</keyword>
<evidence type="ECO:0000256" key="3">
    <source>
        <dbReference type="ARBA" id="ARBA00022553"/>
    </source>
</evidence>
<dbReference type="InterPro" id="IPR009081">
    <property type="entry name" value="PP-bd_ACP"/>
</dbReference>
<comment type="subcellular location">
    <subcellularLocation>
        <location evidence="5">Cytoplasm</location>
    </subcellularLocation>
</comment>
<reference evidence="7 8" key="1">
    <citation type="journal article" date="2019" name="Microbiol. Resour. Announc.">
        <title>Draft Genome Sequences of Type Strains of Gordonibacter faecihominis, Paraeggerthella hongkongensis, Parvibacter caecicola,Slackia equolifaciens, Slackia faecicanis, and Slackia isoflavoniconvertens.</title>
        <authorList>
            <person name="Danylec N."/>
            <person name="Stoll D.A."/>
            <person name="Dotsch A."/>
            <person name="Huch M."/>
        </authorList>
    </citation>
    <scope>NUCLEOTIDE SEQUENCE [LARGE SCALE GENOMIC DNA]</scope>
    <source>
        <strain evidence="7 8">DSM 18785</strain>
    </source>
</reference>
<accession>A0A3N0APQ9</accession>
<gene>
    <name evidence="5" type="primary">dltC</name>
    <name evidence="7" type="ORF">DMP10_09800</name>
</gene>
<comment type="similarity">
    <text evidence="5">Belongs to the DltC family.</text>
</comment>
<evidence type="ECO:0000256" key="2">
    <source>
        <dbReference type="ARBA" id="ARBA00022490"/>
    </source>
</evidence>
<dbReference type="RefSeq" id="WP_117283516.1">
    <property type="nucleotide sequence ID" value="NZ_JAMTCE010000023.1"/>
</dbReference>
<dbReference type="HAMAP" id="MF_00565">
    <property type="entry name" value="DltC"/>
    <property type="match status" value="1"/>
</dbReference>
<name>A0A3N0APQ9_9ACTN</name>
<dbReference type="UniPathway" id="UPA00556"/>
<dbReference type="Gene3D" id="1.10.1200.10">
    <property type="entry name" value="ACP-like"/>
    <property type="match status" value="1"/>
</dbReference>
<comment type="PTM">
    <text evidence="5">4'-phosphopantetheine is transferred from CoA to a specific serine of apo-DCP.</text>
</comment>
<dbReference type="GO" id="GO:0016874">
    <property type="term" value="F:ligase activity"/>
    <property type="evidence" value="ECO:0007669"/>
    <property type="project" value="UniProtKB-KW"/>
</dbReference>
<dbReference type="SUPFAM" id="SSF47336">
    <property type="entry name" value="ACP-like"/>
    <property type="match status" value="1"/>
</dbReference>
<comment type="pathway">
    <text evidence="5">Cell wall biogenesis; lipoteichoic acid biosynthesis.</text>
</comment>
<keyword evidence="8" id="KW-1185">Reference proteome</keyword>
<keyword evidence="2 5" id="KW-0963">Cytoplasm</keyword>
<comment type="function">
    <text evidence="5">Carrier protein involved in the D-alanylation of lipoteichoic acid (LTA). The loading of thioester-linked D-alanine onto DltC is catalyzed by D-alanine--D-alanyl carrier protein ligase DltA. The DltC-carried D-alanyl group is further transferred to cell membrane phosphatidylglycerol (PG) by forming an ester bond, probably catalyzed by DltD. D-alanylation of LTA plays an important role in modulating the properties of the cell wall in Gram-positive bacteria, influencing the net charge of the cell wall.</text>
</comment>
<comment type="caution">
    <text evidence="7">The sequence shown here is derived from an EMBL/GenBank/DDBJ whole genome shotgun (WGS) entry which is preliminary data.</text>
</comment>
<dbReference type="GO" id="GO:0071555">
    <property type="term" value="P:cell wall organization"/>
    <property type="evidence" value="ECO:0007669"/>
    <property type="project" value="UniProtKB-KW"/>
</dbReference>
<dbReference type="InterPro" id="IPR036736">
    <property type="entry name" value="ACP-like_sf"/>
</dbReference>
<protein>
    <recommendedName>
        <fullName evidence="5">D-alanyl carrier protein</fullName>
        <shortName evidence="5">DCP</shortName>
    </recommendedName>
    <alternativeName>
        <fullName evidence="5">D-alanine--poly(phosphoribitol) ligase subunit 2</fullName>
    </alternativeName>
</protein>
<evidence type="ECO:0000256" key="4">
    <source>
        <dbReference type="ARBA" id="ARBA00023316"/>
    </source>
</evidence>
<dbReference type="NCBIfam" id="NF003464">
    <property type="entry name" value="PRK05087.1"/>
    <property type="match status" value="1"/>
</dbReference>
<evidence type="ECO:0000313" key="7">
    <source>
        <dbReference type="EMBL" id="RNL36841.1"/>
    </source>
</evidence>
<evidence type="ECO:0000259" key="6">
    <source>
        <dbReference type="PROSITE" id="PS50075"/>
    </source>
</evidence>
<evidence type="ECO:0000256" key="1">
    <source>
        <dbReference type="ARBA" id="ARBA00022450"/>
    </source>
</evidence>
<dbReference type="NCBIfam" id="TIGR01688">
    <property type="entry name" value="dltC"/>
    <property type="match status" value="1"/>
</dbReference>
<dbReference type="PROSITE" id="PS50075">
    <property type="entry name" value="CARRIER"/>
    <property type="match status" value="1"/>
</dbReference>
<keyword evidence="4 5" id="KW-0961">Cell wall biogenesis/degradation</keyword>
<dbReference type="AlphaFoldDB" id="A0A3N0APQ9"/>
<proteinExistence type="inferred from homology"/>
<dbReference type="EMBL" id="QICA01000018">
    <property type="protein sequence ID" value="RNL36841.1"/>
    <property type="molecule type" value="Genomic_DNA"/>
</dbReference>
<dbReference type="InterPro" id="IPR003230">
    <property type="entry name" value="DltC"/>
</dbReference>
<dbReference type="GO" id="GO:0070395">
    <property type="term" value="P:lipoteichoic acid biosynthetic process"/>
    <property type="evidence" value="ECO:0007669"/>
    <property type="project" value="UniProtKB-UniRule"/>
</dbReference>